<evidence type="ECO:0000313" key="5">
    <source>
        <dbReference type="EMBL" id="KAF6059110.1"/>
    </source>
</evidence>
<keyword evidence="4" id="KW-1133">Transmembrane helix</keyword>
<feature type="region of interest" description="Disordered" evidence="3">
    <location>
        <begin position="375"/>
        <end position="404"/>
    </location>
</feature>
<dbReference type="Pfam" id="PF00106">
    <property type="entry name" value="adh_short"/>
    <property type="match status" value="1"/>
</dbReference>
<dbReference type="GO" id="GO:0016491">
    <property type="term" value="F:oxidoreductase activity"/>
    <property type="evidence" value="ECO:0007669"/>
    <property type="project" value="UniProtKB-KW"/>
</dbReference>
<keyword evidence="2" id="KW-0560">Oxidoreductase</keyword>
<keyword evidence="4" id="KW-0472">Membrane</keyword>
<dbReference type="Proteomes" id="UP000590412">
    <property type="component" value="Unassembled WGS sequence"/>
</dbReference>
<proteinExistence type="inferred from homology"/>
<feature type="compositionally biased region" description="Low complexity" evidence="3">
    <location>
        <begin position="446"/>
        <end position="461"/>
    </location>
</feature>
<dbReference type="EMBL" id="JABWAB010000001">
    <property type="protein sequence ID" value="KAF6059110.1"/>
    <property type="molecule type" value="Genomic_DNA"/>
</dbReference>
<evidence type="ECO:0000313" key="6">
    <source>
        <dbReference type="Proteomes" id="UP000590412"/>
    </source>
</evidence>
<comment type="similarity">
    <text evidence="1">Belongs to the short-chain dehydrogenases/reductases (SDR) family.</text>
</comment>
<evidence type="ECO:0000256" key="1">
    <source>
        <dbReference type="ARBA" id="ARBA00006484"/>
    </source>
</evidence>
<keyword evidence="4" id="KW-0812">Transmembrane</keyword>
<reference evidence="5" key="1">
    <citation type="submission" date="2020-03" db="EMBL/GenBank/DDBJ databases">
        <title>FDA dAtabase for Regulatory Grade micrObial Sequences (FDA-ARGOS): Supporting development and validation of Infectious Disease Dx tests.</title>
        <authorList>
            <person name="Campos J."/>
            <person name="Goldberg B."/>
            <person name="Tallon L."/>
            <person name="Sadzewicz L."/>
            <person name="Vavikolanu K."/>
            <person name="Mehta A."/>
            <person name="Aluvathingal J."/>
            <person name="Nadendla S."/>
            <person name="Nandy P."/>
            <person name="Geyer C."/>
            <person name="Yan Y."/>
            <person name="Sichtig H."/>
        </authorList>
    </citation>
    <scope>NUCLEOTIDE SEQUENCE [LARGE SCALE GENOMIC DNA]</scope>
    <source>
        <strain evidence="5">FDAARGOS_652</strain>
    </source>
</reference>
<dbReference type="AlphaFoldDB" id="A0A8X7NPT6"/>
<evidence type="ECO:0000256" key="3">
    <source>
        <dbReference type="SAM" id="MobiDB-lite"/>
    </source>
</evidence>
<name>A0A8X7NPT6_CANPA</name>
<dbReference type="InterPro" id="IPR002347">
    <property type="entry name" value="SDR_fam"/>
</dbReference>
<organism evidence="5 6">
    <name type="scientific">Candida parapsilosis</name>
    <name type="common">Yeast</name>
    <dbReference type="NCBI Taxonomy" id="5480"/>
    <lineage>
        <taxon>Eukaryota</taxon>
        <taxon>Fungi</taxon>
        <taxon>Dikarya</taxon>
        <taxon>Ascomycota</taxon>
        <taxon>Saccharomycotina</taxon>
        <taxon>Pichiomycetes</taxon>
        <taxon>Debaryomycetaceae</taxon>
        <taxon>Candida/Lodderomyces clade</taxon>
        <taxon>Candida</taxon>
    </lineage>
</organism>
<gene>
    <name evidence="5" type="ORF">FOB60_000692</name>
</gene>
<dbReference type="SUPFAM" id="SSF51735">
    <property type="entry name" value="NAD(P)-binding Rossmann-fold domains"/>
    <property type="match status" value="1"/>
</dbReference>
<protein>
    <submittedName>
        <fullName evidence="5">Short chain dehydrogenase family protein</fullName>
    </submittedName>
</protein>
<dbReference type="OrthoDB" id="191979at2759"/>
<accession>A0A8X7NPT6</accession>
<feature type="region of interest" description="Disordered" evidence="3">
    <location>
        <begin position="416"/>
        <end position="473"/>
    </location>
</feature>
<feature type="compositionally biased region" description="Basic residues" evidence="3">
    <location>
        <begin position="462"/>
        <end position="473"/>
    </location>
</feature>
<evidence type="ECO:0000256" key="4">
    <source>
        <dbReference type="SAM" id="Phobius"/>
    </source>
</evidence>
<dbReference type="PRINTS" id="PR00081">
    <property type="entry name" value="GDHRDH"/>
</dbReference>
<dbReference type="PANTHER" id="PTHR24320">
    <property type="entry name" value="RETINOL DEHYDROGENASE"/>
    <property type="match status" value="1"/>
</dbReference>
<comment type="caution">
    <text evidence="5">The sequence shown here is derived from an EMBL/GenBank/DDBJ whole genome shotgun (WGS) entry which is preliminary data.</text>
</comment>
<sequence>MPVDFLASIAFDGPEAIPYWEQIKQYGPTVIPILSSIALGKYYFRGATNTWERDMHGKVFMITGGTSGIGAAIAYELATKGAQLILLTRRTNDLWVAEYIEDLRERTSNPLIYAEQCDLNSLHSVRKLATRWLDNATPRRLDGVICCAAEAIPRNLSRQITVDGVEKQMGINYLGHFHLLTLLEPSLKSQPPDRDVRVLIATCSSQNLGEVDLQDLLWEKKQYPTSQPWKVYGTSKLLLGMFAKHYQKRLMEYERKDKAPCNIRINLVNPGLVRTPSTRRFISMGTLWGLMLYLVTFPIWWLFLKSVYQGAQTFYFGLYAPILMKMEGGHLLQECKIMTKVRNEIDDDELQEKVFHNTTELIKKLEIQSAIERKKNKTQEEIEQEKKAELQKKRDISVQPKTTEELNHKLNTLRSQIGIGGGSSVTNSGSEMPLFPDETDLRNLKNNDNSGSSSKSNQASGKKSHKKKGKGKK</sequence>
<dbReference type="InterPro" id="IPR036291">
    <property type="entry name" value="NAD(P)-bd_dom_sf"/>
</dbReference>
<dbReference type="Gene3D" id="3.40.50.720">
    <property type="entry name" value="NAD(P)-binding Rossmann-like Domain"/>
    <property type="match status" value="1"/>
</dbReference>
<dbReference type="PANTHER" id="PTHR24320:SF285">
    <property type="entry name" value="RETINOL DEHYDROGENASE 14"/>
    <property type="match status" value="1"/>
</dbReference>
<evidence type="ECO:0000256" key="2">
    <source>
        <dbReference type="ARBA" id="ARBA00023002"/>
    </source>
</evidence>
<feature type="transmembrane region" description="Helical" evidence="4">
    <location>
        <begin position="281"/>
        <end position="303"/>
    </location>
</feature>